<reference evidence="2" key="1">
    <citation type="submission" date="2022-11" db="UniProtKB">
        <authorList>
            <consortium name="WormBaseParasite"/>
        </authorList>
    </citation>
    <scope>IDENTIFICATION</scope>
</reference>
<evidence type="ECO:0000313" key="1">
    <source>
        <dbReference type="Proteomes" id="UP000887576"/>
    </source>
</evidence>
<evidence type="ECO:0000313" key="2">
    <source>
        <dbReference type="WBParaSite" id="JU765_v2.g19097.t1"/>
    </source>
</evidence>
<proteinExistence type="predicted"/>
<accession>A0AC34QT97</accession>
<sequence>MGVKLNVKFEKTVGQFHIFDWDAPKLQEWSIKAQEMQNVHCNENNGTKSFDYDDTESDAIQLRVCQSLFGLRHTSPEAEKKGLPKGTIFSFLRAYSWIERKRARKFQKKIVQYGKNNDGKFVFNLVFVSSAFPDGKGGFNASENAVFVLGESQNVYLDAGCRKYDSWEDYQLENTLPNGVMLYPKDGNYTPKPDNVVILNARETPACTPSAKAKEFIDQVVMVGGLLLTGAVVVSMLPFTLFSAATMAAISTGSFYIGGALTTYSAAMGIYDKIQHDESIMTEMFMVATVACSALSQVVSRSWADQFGKNIANGESWSNVVKGLAFMG</sequence>
<dbReference type="Proteomes" id="UP000887576">
    <property type="component" value="Unplaced"/>
</dbReference>
<dbReference type="WBParaSite" id="JU765_v2.g19097.t1">
    <property type="protein sequence ID" value="JU765_v2.g19097.t1"/>
    <property type="gene ID" value="JU765_v2.g19097"/>
</dbReference>
<organism evidence="1 2">
    <name type="scientific">Panagrolaimus sp. JU765</name>
    <dbReference type="NCBI Taxonomy" id="591449"/>
    <lineage>
        <taxon>Eukaryota</taxon>
        <taxon>Metazoa</taxon>
        <taxon>Ecdysozoa</taxon>
        <taxon>Nematoda</taxon>
        <taxon>Chromadorea</taxon>
        <taxon>Rhabditida</taxon>
        <taxon>Tylenchina</taxon>
        <taxon>Panagrolaimomorpha</taxon>
        <taxon>Panagrolaimoidea</taxon>
        <taxon>Panagrolaimidae</taxon>
        <taxon>Panagrolaimus</taxon>
    </lineage>
</organism>
<protein>
    <submittedName>
        <fullName evidence="2">DUF4781 domain-containing protein</fullName>
    </submittedName>
</protein>
<name>A0AC34QT97_9BILA</name>